<dbReference type="CDD" id="cd00801">
    <property type="entry name" value="INT_P4_C"/>
    <property type="match status" value="1"/>
</dbReference>
<evidence type="ECO:0000313" key="7">
    <source>
        <dbReference type="Proteomes" id="UP001195903"/>
    </source>
</evidence>
<keyword evidence="7" id="KW-1185">Reference proteome</keyword>
<dbReference type="Gene3D" id="1.10.150.130">
    <property type="match status" value="1"/>
</dbReference>
<evidence type="ECO:0000256" key="1">
    <source>
        <dbReference type="ARBA" id="ARBA00008857"/>
    </source>
</evidence>
<proteinExistence type="inferred from homology"/>
<dbReference type="RefSeq" id="WP_214508738.1">
    <property type="nucleotide sequence ID" value="NZ_JAHEPS010000014.1"/>
</dbReference>
<dbReference type="Gene3D" id="3.30.160.390">
    <property type="entry name" value="Integrase, DNA-binding domain"/>
    <property type="match status" value="1"/>
</dbReference>
<dbReference type="InterPro" id="IPR050808">
    <property type="entry name" value="Phage_Integrase"/>
</dbReference>
<sequence>MGLLTVKGIEAKLRQSAIGRYACGNGLYLVIPKSGAPYWMLRYSYAGKRKEMTLAKYSDLKLADARLRAAEQMKQVRLGCDPILERQKSASTQIVTVQNLFDDWYPGLVRRLKHPEIPLRIFSKDIAPAIGQRPLADVTPMDIRDILRKIADSGRPTIANDALMHCKKLFNHAFKLGLTASNPASVFSVTDAGGIEKAKDRALTLEELRQFFEVAAKNPAYFGRDNYLACALLVTLGVRKSELTEATWSEFDLTKSEWNLPASRSKSGVGLTIPLPPIVMEWLKELEVRACGSDYVFPNRRQGNKQHMGKDTLNRAISKLFGRDPGKAKKPNNLMGGMPHFTVHDLRRTCRSLLARQGTPGEVAERCLNHKLKGVEGIYNRHDYLEERRLALEKLSKTISELSVSSSTM</sequence>
<dbReference type="InterPro" id="IPR025166">
    <property type="entry name" value="Integrase_DNA_bind_dom"/>
</dbReference>
<dbReference type="PROSITE" id="PS51898">
    <property type="entry name" value="TYR_RECOMBINASE"/>
    <property type="match status" value="1"/>
</dbReference>
<gene>
    <name evidence="6" type="ORF">KJI95_18765</name>
</gene>
<feature type="domain" description="Tyr recombinase" evidence="5">
    <location>
        <begin position="198"/>
        <end position="392"/>
    </location>
</feature>
<keyword evidence="3" id="KW-0238">DNA-binding</keyword>
<dbReference type="Gene3D" id="1.10.443.10">
    <property type="entry name" value="Intergrase catalytic core"/>
    <property type="match status" value="1"/>
</dbReference>
<evidence type="ECO:0000313" key="6">
    <source>
        <dbReference type="EMBL" id="MBT1446541.1"/>
    </source>
</evidence>
<comment type="similarity">
    <text evidence="1">Belongs to the 'phage' integrase family.</text>
</comment>
<dbReference type="InterPro" id="IPR010998">
    <property type="entry name" value="Integrase_recombinase_N"/>
</dbReference>
<dbReference type="InterPro" id="IPR038488">
    <property type="entry name" value="Integrase_DNA-bd_sf"/>
</dbReference>
<dbReference type="InterPro" id="IPR002104">
    <property type="entry name" value="Integrase_catalytic"/>
</dbReference>
<dbReference type="InterPro" id="IPR053876">
    <property type="entry name" value="Phage_int_M"/>
</dbReference>
<evidence type="ECO:0000256" key="4">
    <source>
        <dbReference type="ARBA" id="ARBA00023172"/>
    </source>
</evidence>
<dbReference type="Pfam" id="PF00589">
    <property type="entry name" value="Phage_integrase"/>
    <property type="match status" value="1"/>
</dbReference>
<dbReference type="SUPFAM" id="SSF56349">
    <property type="entry name" value="DNA breaking-rejoining enzymes"/>
    <property type="match status" value="1"/>
</dbReference>
<comment type="caution">
    <text evidence="6">The sequence shown here is derived from an EMBL/GenBank/DDBJ whole genome shotgun (WGS) entry which is preliminary data.</text>
</comment>
<protein>
    <submittedName>
        <fullName evidence="6">Tyrosine-type recombinase/integrase</fullName>
    </submittedName>
</protein>
<evidence type="ECO:0000256" key="2">
    <source>
        <dbReference type="ARBA" id="ARBA00022908"/>
    </source>
</evidence>
<dbReference type="Pfam" id="PF13356">
    <property type="entry name" value="Arm-DNA-bind_3"/>
    <property type="match status" value="1"/>
</dbReference>
<reference evidence="6 7" key="1">
    <citation type="submission" date="2021-05" db="EMBL/GenBank/DDBJ databases">
        <title>Shewanella sp. JM162201.</title>
        <authorList>
            <person name="Xu S."/>
            <person name="Li A."/>
        </authorList>
    </citation>
    <scope>NUCLEOTIDE SEQUENCE [LARGE SCALE GENOMIC DNA]</scope>
    <source>
        <strain evidence="6 7">JM162201</strain>
    </source>
</reference>
<dbReference type="PANTHER" id="PTHR30629">
    <property type="entry name" value="PROPHAGE INTEGRASE"/>
    <property type="match status" value="1"/>
</dbReference>
<accession>A0ABS5V7Y0</accession>
<keyword evidence="4" id="KW-0233">DNA recombination</keyword>
<organism evidence="6 7">
    <name type="scientific">Shewanella jiangmenensis</name>
    <dbReference type="NCBI Taxonomy" id="2837387"/>
    <lineage>
        <taxon>Bacteria</taxon>
        <taxon>Pseudomonadati</taxon>
        <taxon>Pseudomonadota</taxon>
        <taxon>Gammaproteobacteria</taxon>
        <taxon>Alteromonadales</taxon>
        <taxon>Shewanellaceae</taxon>
        <taxon>Shewanella</taxon>
    </lineage>
</organism>
<dbReference type="InterPro" id="IPR013762">
    <property type="entry name" value="Integrase-like_cat_sf"/>
</dbReference>
<dbReference type="Proteomes" id="UP001195903">
    <property type="component" value="Unassembled WGS sequence"/>
</dbReference>
<dbReference type="InterPro" id="IPR011010">
    <property type="entry name" value="DNA_brk_join_enz"/>
</dbReference>
<dbReference type="EMBL" id="JAHEPS010000014">
    <property type="protein sequence ID" value="MBT1446541.1"/>
    <property type="molecule type" value="Genomic_DNA"/>
</dbReference>
<name>A0ABS5V7Y0_9GAMM</name>
<evidence type="ECO:0000259" key="5">
    <source>
        <dbReference type="PROSITE" id="PS51898"/>
    </source>
</evidence>
<dbReference type="PANTHER" id="PTHR30629:SF2">
    <property type="entry name" value="PROPHAGE INTEGRASE INTS-RELATED"/>
    <property type="match status" value="1"/>
</dbReference>
<evidence type="ECO:0000256" key="3">
    <source>
        <dbReference type="ARBA" id="ARBA00023125"/>
    </source>
</evidence>
<dbReference type="Pfam" id="PF22022">
    <property type="entry name" value="Phage_int_M"/>
    <property type="match status" value="1"/>
</dbReference>
<keyword evidence="2" id="KW-0229">DNA integration</keyword>